<dbReference type="InterPro" id="IPR002371">
    <property type="entry name" value="FlgK"/>
</dbReference>
<dbReference type="PANTHER" id="PTHR30033:SF1">
    <property type="entry name" value="FLAGELLAR HOOK-ASSOCIATED PROTEIN 1"/>
    <property type="match status" value="1"/>
</dbReference>
<evidence type="ECO:0000313" key="10">
    <source>
        <dbReference type="EMBL" id="SHN64576.1"/>
    </source>
</evidence>
<dbReference type="InterPro" id="IPR053927">
    <property type="entry name" value="FlgK_helical"/>
</dbReference>
<dbReference type="RefSeq" id="WP_072915113.1">
    <property type="nucleotide sequence ID" value="NZ_FRDM01000004.1"/>
</dbReference>
<proteinExistence type="inferred from homology"/>
<name>A0A1M7T1G3_9ACTN</name>
<evidence type="ECO:0000256" key="3">
    <source>
        <dbReference type="ARBA" id="ARBA00009677"/>
    </source>
</evidence>
<dbReference type="InterPro" id="IPR001444">
    <property type="entry name" value="Flag_bb_rod_N"/>
</dbReference>
<evidence type="ECO:0000256" key="6">
    <source>
        <dbReference type="ARBA" id="ARBA00023143"/>
    </source>
</evidence>
<protein>
    <recommendedName>
        <fullName evidence="4">Flagellar hook-associated protein 1</fullName>
    </recommendedName>
</protein>
<evidence type="ECO:0000259" key="9">
    <source>
        <dbReference type="Pfam" id="PF22638"/>
    </source>
</evidence>
<gene>
    <name evidence="10" type="ORF">SAMN05660350_01257</name>
</gene>
<dbReference type="GO" id="GO:0005198">
    <property type="term" value="F:structural molecule activity"/>
    <property type="evidence" value="ECO:0007669"/>
    <property type="project" value="InterPro"/>
</dbReference>
<dbReference type="NCBIfam" id="TIGR02492">
    <property type="entry name" value="flgK_ends"/>
    <property type="match status" value="1"/>
</dbReference>
<dbReference type="SUPFAM" id="SSF64518">
    <property type="entry name" value="Phase 1 flagellin"/>
    <property type="match status" value="1"/>
</dbReference>
<dbReference type="EMBL" id="FRDM01000004">
    <property type="protein sequence ID" value="SHN64576.1"/>
    <property type="molecule type" value="Genomic_DNA"/>
</dbReference>
<organism evidence="10 11">
    <name type="scientific">Geodermatophilus obscurus</name>
    <dbReference type="NCBI Taxonomy" id="1861"/>
    <lineage>
        <taxon>Bacteria</taxon>
        <taxon>Bacillati</taxon>
        <taxon>Actinomycetota</taxon>
        <taxon>Actinomycetes</taxon>
        <taxon>Geodermatophilales</taxon>
        <taxon>Geodermatophilaceae</taxon>
        <taxon>Geodermatophilus</taxon>
    </lineage>
</organism>
<dbReference type="Pfam" id="PF06429">
    <property type="entry name" value="Flg_bbr_C"/>
    <property type="match status" value="1"/>
</dbReference>
<keyword evidence="6" id="KW-0975">Bacterial flagellum</keyword>
<dbReference type="Pfam" id="PF22638">
    <property type="entry name" value="FlgK_D1"/>
    <property type="match status" value="1"/>
</dbReference>
<evidence type="ECO:0000259" key="8">
    <source>
        <dbReference type="Pfam" id="PF06429"/>
    </source>
</evidence>
<keyword evidence="5" id="KW-0964">Secreted</keyword>
<dbReference type="AlphaFoldDB" id="A0A1M7T1G3"/>
<evidence type="ECO:0000259" key="7">
    <source>
        <dbReference type="Pfam" id="PF00460"/>
    </source>
</evidence>
<evidence type="ECO:0000256" key="1">
    <source>
        <dbReference type="ARBA" id="ARBA00004365"/>
    </source>
</evidence>
<dbReference type="GO" id="GO:0009424">
    <property type="term" value="C:bacterial-type flagellum hook"/>
    <property type="evidence" value="ECO:0007669"/>
    <property type="project" value="InterPro"/>
</dbReference>
<accession>A0A1M7T1G3</accession>
<dbReference type="OrthoDB" id="9802553at2"/>
<dbReference type="InterPro" id="IPR010930">
    <property type="entry name" value="Flg_bb/hook_C_dom"/>
</dbReference>
<sequence>MSSTFGGLNTARTALWASQRGLDVTGQNIANINTDGYSRQRVELRAMGGTAVPAIHSVSSPVGNGVDASQVNRIRDVFLERRGQVETARTAQLTVGNEALAQVEAAFREPGETGIRSMLDDVWAGFSALANAQDPTEPAVRSQVLERLDILASGMRTTRATLDQQWEQTRDNVVALAAEVSTTASSIANLNTQIRQATRSGLPTNELSDRRDLLVVQLAEKVGATSVAASDGMVDVLVGGTTLVAGGSALGLRVAGVDDPDGVGAGNDPRLVTAPGGTTLAVGGTAGGQVAVLSTTLPSYRNALDGLARDLVGKINAVQAQGYDVSGASGAAQPLMDDGSGNPVVDLANVDAGNIRVRVTRPELIAAAATAPGVLGAPSADGGNADAFFDLSLEAGGVDATYRALVVALGVEASVAARDVEVQKVISTQVDAARESVSGVNLDEEMTNMLSFQHAYSAAARMVTAIDEALDTLINRTGVVGR</sequence>
<keyword evidence="10" id="KW-0282">Flagellum</keyword>
<evidence type="ECO:0000256" key="5">
    <source>
        <dbReference type="ARBA" id="ARBA00022525"/>
    </source>
</evidence>
<comment type="similarity">
    <text evidence="3">Belongs to the flagella basal body rod proteins family.</text>
</comment>
<dbReference type="GO" id="GO:0005576">
    <property type="term" value="C:extracellular region"/>
    <property type="evidence" value="ECO:0007669"/>
    <property type="project" value="UniProtKB-SubCell"/>
</dbReference>
<dbReference type="PANTHER" id="PTHR30033">
    <property type="entry name" value="FLAGELLAR HOOK-ASSOCIATED PROTEIN 1"/>
    <property type="match status" value="1"/>
</dbReference>
<keyword evidence="10" id="KW-0969">Cilium</keyword>
<evidence type="ECO:0000256" key="2">
    <source>
        <dbReference type="ARBA" id="ARBA00004613"/>
    </source>
</evidence>
<feature type="domain" description="Flagellar hook-associated protein FlgK helical" evidence="9">
    <location>
        <begin position="100"/>
        <end position="331"/>
    </location>
</feature>
<feature type="domain" description="Flagellar basal body rod protein N-terminal" evidence="7">
    <location>
        <begin position="8"/>
        <end position="37"/>
    </location>
</feature>
<comment type="subcellular location">
    <subcellularLocation>
        <location evidence="1">Bacterial flagellum</location>
    </subcellularLocation>
    <subcellularLocation>
        <location evidence="2">Secreted</location>
    </subcellularLocation>
</comment>
<reference evidence="10 11" key="1">
    <citation type="submission" date="2016-12" db="EMBL/GenBank/DDBJ databases">
        <authorList>
            <person name="Song W.-J."/>
            <person name="Kurnit D.M."/>
        </authorList>
    </citation>
    <scope>NUCLEOTIDE SEQUENCE [LARGE SCALE GENOMIC DNA]</scope>
    <source>
        <strain evidence="10 11">DSM 43162</strain>
    </source>
</reference>
<dbReference type="Proteomes" id="UP000184428">
    <property type="component" value="Unassembled WGS sequence"/>
</dbReference>
<keyword evidence="10" id="KW-0966">Cell projection</keyword>
<evidence type="ECO:0000313" key="11">
    <source>
        <dbReference type="Proteomes" id="UP000184428"/>
    </source>
</evidence>
<dbReference type="GO" id="GO:0044780">
    <property type="term" value="P:bacterial-type flagellum assembly"/>
    <property type="evidence" value="ECO:0007669"/>
    <property type="project" value="InterPro"/>
</dbReference>
<dbReference type="Pfam" id="PF00460">
    <property type="entry name" value="Flg_bb_rod"/>
    <property type="match status" value="1"/>
</dbReference>
<feature type="domain" description="Flagellar basal-body/hook protein C-terminal" evidence="8">
    <location>
        <begin position="437"/>
        <end position="475"/>
    </location>
</feature>
<evidence type="ECO:0000256" key="4">
    <source>
        <dbReference type="ARBA" id="ARBA00016244"/>
    </source>
</evidence>